<dbReference type="AlphaFoldDB" id="A0A142VDE1"/>
<dbReference type="PATRIC" id="fig|61435.8.peg.1503"/>
<reference evidence="5 6" key="2">
    <citation type="submission" date="2018-05" db="EMBL/GenBank/DDBJ databases">
        <title>Draft genome sequences of Dehalococcoides mccartyi strains RC and KS.</title>
        <authorList>
            <person name="Higgins S.A."/>
            <person name="Padilla-Crespo E."/>
            <person name="Loeffler F.E."/>
        </authorList>
    </citation>
    <scope>NUCLEOTIDE SEQUENCE [LARGE SCALE GENOMIC DNA]</scope>
    <source>
        <strain evidence="3 5">KS</strain>
        <strain evidence="2 6">RC</strain>
    </source>
</reference>
<dbReference type="Proteomes" id="UP000248786">
    <property type="component" value="Unassembled WGS sequence"/>
</dbReference>
<proteinExistence type="predicted"/>
<dbReference type="EMBL" id="QGLC01000001">
    <property type="protein sequence ID" value="RAL69875.1"/>
    <property type="molecule type" value="Genomic_DNA"/>
</dbReference>
<gene>
    <name evidence="3" type="ORF">C1G86_1625</name>
    <name evidence="2" type="ORF">C1G87_0008</name>
    <name evidence="1" type="ORF">Dm11a5_1511</name>
</gene>
<reference evidence="1 4" key="1">
    <citation type="submission" date="2015-03" db="EMBL/GenBank/DDBJ databases">
        <title>Genomic characterization of Dehalococcoides mccartyi strain 11a5, an unusal plasmid-containing chloroethene dechlorinator.</title>
        <authorList>
            <person name="Zhao S."/>
            <person name="Ding C."/>
            <person name="He J."/>
        </authorList>
    </citation>
    <scope>NUCLEOTIDE SEQUENCE [LARGE SCALE GENOMIC DNA]</scope>
    <source>
        <strain evidence="1 4">11a5</strain>
    </source>
</reference>
<protein>
    <submittedName>
        <fullName evidence="1">Uncharacterized protein</fullName>
    </submittedName>
</protein>
<evidence type="ECO:0000313" key="2">
    <source>
        <dbReference type="EMBL" id="RAL69875.1"/>
    </source>
</evidence>
<accession>A0A142VDE1</accession>
<evidence type="ECO:0000313" key="4">
    <source>
        <dbReference type="Proteomes" id="UP000076394"/>
    </source>
</evidence>
<evidence type="ECO:0000313" key="3">
    <source>
        <dbReference type="EMBL" id="RAL69980.1"/>
    </source>
</evidence>
<dbReference type="EMBL" id="QGLD01000021">
    <property type="protein sequence ID" value="RAL69980.1"/>
    <property type="molecule type" value="Genomic_DNA"/>
</dbReference>
<evidence type="ECO:0000313" key="5">
    <source>
        <dbReference type="Proteomes" id="UP000248786"/>
    </source>
</evidence>
<dbReference type="Proteomes" id="UP000076394">
    <property type="component" value="Chromosome"/>
</dbReference>
<organism evidence="1 4">
    <name type="scientific">Dehalococcoides mccartyi</name>
    <dbReference type="NCBI Taxonomy" id="61435"/>
    <lineage>
        <taxon>Bacteria</taxon>
        <taxon>Bacillati</taxon>
        <taxon>Chloroflexota</taxon>
        <taxon>Dehalococcoidia</taxon>
        <taxon>Dehalococcoidales</taxon>
        <taxon>Dehalococcoidaceae</taxon>
        <taxon>Dehalococcoides</taxon>
    </lineage>
</organism>
<sequence>MLAYSHDNRYIACNTRGVCPANLILYLKGIKKGEAGFNPHSPL</sequence>
<dbReference type="EMBL" id="CP011127">
    <property type="protein sequence ID" value="AMU87337.1"/>
    <property type="molecule type" value="Genomic_DNA"/>
</dbReference>
<dbReference type="Proteomes" id="UP000249146">
    <property type="component" value="Unassembled WGS sequence"/>
</dbReference>
<evidence type="ECO:0000313" key="6">
    <source>
        <dbReference type="Proteomes" id="UP000249146"/>
    </source>
</evidence>
<name>A0A142VDE1_9CHLR</name>
<evidence type="ECO:0000313" key="1">
    <source>
        <dbReference type="EMBL" id="AMU87337.1"/>
    </source>
</evidence>